<feature type="domain" description="Flavodoxin-like" evidence="3">
    <location>
        <begin position="3"/>
        <end position="143"/>
    </location>
</feature>
<dbReference type="InterPro" id="IPR029039">
    <property type="entry name" value="Flavoprotein-like_sf"/>
</dbReference>
<dbReference type="InterPro" id="IPR008254">
    <property type="entry name" value="Flavodoxin/NO_synth"/>
</dbReference>
<evidence type="ECO:0000259" key="3">
    <source>
        <dbReference type="PROSITE" id="PS50902"/>
    </source>
</evidence>
<organism evidence="4 5">
    <name type="scientific">Jannaschia pohangensis</name>
    <dbReference type="NCBI Taxonomy" id="390807"/>
    <lineage>
        <taxon>Bacteria</taxon>
        <taxon>Pseudomonadati</taxon>
        <taxon>Pseudomonadota</taxon>
        <taxon>Alphaproteobacteria</taxon>
        <taxon>Rhodobacterales</taxon>
        <taxon>Roseobacteraceae</taxon>
        <taxon>Jannaschia</taxon>
    </lineage>
</organism>
<reference evidence="4 5" key="1">
    <citation type="submission" date="2016-10" db="EMBL/GenBank/DDBJ databases">
        <authorList>
            <person name="de Groot N.N."/>
        </authorList>
    </citation>
    <scope>NUCLEOTIDE SEQUENCE [LARGE SCALE GENOMIC DNA]</scope>
    <source>
        <strain evidence="4 5">DSM 19073</strain>
    </source>
</reference>
<dbReference type="EMBL" id="FORA01000002">
    <property type="protein sequence ID" value="SFJ14784.1"/>
    <property type="molecule type" value="Genomic_DNA"/>
</dbReference>
<dbReference type="AlphaFoldDB" id="A0A1I3NZR3"/>
<dbReference type="STRING" id="390807.SAMN04488095_2301"/>
<evidence type="ECO:0000313" key="4">
    <source>
        <dbReference type="EMBL" id="SFJ14784.1"/>
    </source>
</evidence>
<keyword evidence="1" id="KW-0285">Flavoprotein</keyword>
<name>A0A1I3NZR3_9RHOB</name>
<dbReference type="RefSeq" id="WP_092780316.1">
    <property type="nucleotide sequence ID" value="NZ_FORA01000002.1"/>
</dbReference>
<accession>A0A1I3NZR3</accession>
<evidence type="ECO:0000256" key="1">
    <source>
        <dbReference type="ARBA" id="ARBA00022630"/>
    </source>
</evidence>
<dbReference type="InterPro" id="IPR052200">
    <property type="entry name" value="Protoporphyrinogen_IX_DH"/>
</dbReference>
<dbReference type="SUPFAM" id="SSF52218">
    <property type="entry name" value="Flavoproteins"/>
    <property type="match status" value="1"/>
</dbReference>
<dbReference type="GO" id="GO:0010181">
    <property type="term" value="F:FMN binding"/>
    <property type="evidence" value="ECO:0007669"/>
    <property type="project" value="InterPro"/>
</dbReference>
<dbReference type="PROSITE" id="PS50902">
    <property type="entry name" value="FLAVODOXIN_LIKE"/>
    <property type="match status" value="1"/>
</dbReference>
<dbReference type="Proteomes" id="UP000199110">
    <property type="component" value="Unassembled WGS sequence"/>
</dbReference>
<dbReference type="InterPro" id="IPR026816">
    <property type="entry name" value="Flavodoxin_dom"/>
</dbReference>
<keyword evidence="2" id="KW-0288">FMN</keyword>
<proteinExistence type="predicted"/>
<keyword evidence="5" id="KW-1185">Reference proteome</keyword>
<protein>
    <submittedName>
        <fullName evidence="4">Menaquinone-dependent protoporphyrinogen oxidase</fullName>
    </submittedName>
</protein>
<sequence>MDILIVFSTVEGQTRKIADFIGQRCRSAGHAVHMFNTDEKRGAASFDGVDAVILAAPVHERRHPEAFETFVAASRGELKTRRTLLISVSLKASFSEGLEEAQDYLAEMEMRTGFEPDAELLAAGAVRTSSYGYFETQVVRSVVLNGRDIDLIDGVREFTDWDALSAAVDAFLQATMPHYA</sequence>
<dbReference type="OrthoDB" id="9795729at2"/>
<dbReference type="Pfam" id="PF12724">
    <property type="entry name" value="Flavodoxin_5"/>
    <property type="match status" value="1"/>
</dbReference>
<evidence type="ECO:0000313" key="5">
    <source>
        <dbReference type="Proteomes" id="UP000199110"/>
    </source>
</evidence>
<gene>
    <name evidence="4" type="ORF">SAMN04488095_2301</name>
</gene>
<dbReference type="GO" id="GO:0070819">
    <property type="term" value="F:menaquinone-dependent protoporphyrinogen oxidase activity"/>
    <property type="evidence" value="ECO:0007669"/>
    <property type="project" value="TreeGrafter"/>
</dbReference>
<dbReference type="PANTHER" id="PTHR38030">
    <property type="entry name" value="PROTOPORPHYRINOGEN IX DEHYDROGENASE [MENAQUINONE]"/>
    <property type="match status" value="1"/>
</dbReference>
<dbReference type="Gene3D" id="3.40.50.360">
    <property type="match status" value="1"/>
</dbReference>
<dbReference type="GO" id="GO:0006783">
    <property type="term" value="P:heme biosynthetic process"/>
    <property type="evidence" value="ECO:0007669"/>
    <property type="project" value="TreeGrafter"/>
</dbReference>
<evidence type="ECO:0000256" key="2">
    <source>
        <dbReference type="ARBA" id="ARBA00022643"/>
    </source>
</evidence>
<dbReference type="PANTHER" id="PTHR38030:SF2">
    <property type="entry name" value="PROTOPORPHYRINOGEN IX DEHYDROGENASE [QUINONE]"/>
    <property type="match status" value="1"/>
</dbReference>